<evidence type="ECO:0000256" key="2">
    <source>
        <dbReference type="ARBA" id="ARBA00022692"/>
    </source>
</evidence>
<evidence type="ECO:0000256" key="1">
    <source>
        <dbReference type="ARBA" id="ARBA00004370"/>
    </source>
</evidence>
<gene>
    <name evidence="6" type="ORF">DLAC_11622</name>
</gene>
<dbReference type="GO" id="GO:0016020">
    <property type="term" value="C:membrane"/>
    <property type="evidence" value="ECO:0007669"/>
    <property type="project" value="UniProtKB-SubCell"/>
</dbReference>
<dbReference type="EMBL" id="LODT01000025">
    <property type="protein sequence ID" value="KYQ93897.1"/>
    <property type="molecule type" value="Genomic_DNA"/>
</dbReference>
<organism evidence="6 7">
    <name type="scientific">Tieghemostelium lacteum</name>
    <name type="common">Slime mold</name>
    <name type="synonym">Dictyostelium lacteum</name>
    <dbReference type="NCBI Taxonomy" id="361077"/>
    <lineage>
        <taxon>Eukaryota</taxon>
        <taxon>Amoebozoa</taxon>
        <taxon>Evosea</taxon>
        <taxon>Eumycetozoa</taxon>
        <taxon>Dictyostelia</taxon>
        <taxon>Dictyosteliales</taxon>
        <taxon>Raperosteliaceae</taxon>
        <taxon>Tieghemostelium</taxon>
    </lineage>
</organism>
<evidence type="ECO:0000313" key="7">
    <source>
        <dbReference type="Proteomes" id="UP000076078"/>
    </source>
</evidence>
<evidence type="ECO:0000256" key="4">
    <source>
        <dbReference type="ARBA" id="ARBA00023136"/>
    </source>
</evidence>
<name>A0A151ZJ06_TIELA</name>
<sequence>MAKKKSSTPEICLPGGMCYRFPGPCCSICCMVFSLFGVVGLLIISGLLKDGYKKAEGEAQWTASTEAEAVKTSYIAVAIYGGFIGACLIAFLWRKFTEPKNIEIDDE</sequence>
<dbReference type="OrthoDB" id="67317at2759"/>
<dbReference type="OMA" id="PCCSICC"/>
<keyword evidence="2 5" id="KW-0812">Transmembrane</keyword>
<comment type="subcellular location">
    <subcellularLocation>
        <location evidence="1">Membrane</location>
    </subcellularLocation>
</comment>
<evidence type="ECO:0008006" key="8">
    <source>
        <dbReference type="Google" id="ProtNLM"/>
    </source>
</evidence>
<dbReference type="InterPro" id="IPR056552">
    <property type="entry name" value="Ribonucl_Kappa"/>
</dbReference>
<feature type="transmembrane region" description="Helical" evidence="5">
    <location>
        <begin position="21"/>
        <end position="44"/>
    </location>
</feature>
<evidence type="ECO:0000256" key="5">
    <source>
        <dbReference type="SAM" id="Phobius"/>
    </source>
</evidence>
<proteinExistence type="predicted"/>
<feature type="transmembrane region" description="Helical" evidence="5">
    <location>
        <begin position="74"/>
        <end position="93"/>
    </location>
</feature>
<dbReference type="Proteomes" id="UP000076078">
    <property type="component" value="Unassembled WGS sequence"/>
</dbReference>
<reference evidence="6 7" key="1">
    <citation type="submission" date="2015-12" db="EMBL/GenBank/DDBJ databases">
        <title>Dictyostelia acquired genes for synthesis and detection of signals that induce cell-type specialization by lateral gene transfer from prokaryotes.</title>
        <authorList>
            <person name="Gloeckner G."/>
            <person name="Schaap P."/>
        </authorList>
    </citation>
    <scope>NUCLEOTIDE SEQUENCE [LARGE SCALE GENOMIC DNA]</scope>
    <source>
        <strain evidence="6 7">TK</strain>
    </source>
</reference>
<dbReference type="InParanoid" id="A0A151ZJ06"/>
<dbReference type="AlphaFoldDB" id="A0A151ZJ06"/>
<accession>A0A151ZJ06</accession>
<keyword evidence="4 5" id="KW-0472">Membrane</keyword>
<protein>
    <recommendedName>
        <fullName evidence="8">Transmembrane protein</fullName>
    </recommendedName>
</protein>
<keyword evidence="7" id="KW-1185">Reference proteome</keyword>
<evidence type="ECO:0000256" key="3">
    <source>
        <dbReference type="ARBA" id="ARBA00022989"/>
    </source>
</evidence>
<evidence type="ECO:0000313" key="6">
    <source>
        <dbReference type="EMBL" id="KYQ93897.1"/>
    </source>
</evidence>
<dbReference type="Pfam" id="PF23489">
    <property type="entry name" value="V-ATPase_su_f"/>
    <property type="match status" value="1"/>
</dbReference>
<keyword evidence="3 5" id="KW-1133">Transmembrane helix</keyword>
<comment type="caution">
    <text evidence="6">The sequence shown here is derived from an EMBL/GenBank/DDBJ whole genome shotgun (WGS) entry which is preliminary data.</text>
</comment>